<dbReference type="GO" id="GO:0032993">
    <property type="term" value="C:protein-DNA complex"/>
    <property type="evidence" value="ECO:0007669"/>
    <property type="project" value="TreeGrafter"/>
</dbReference>
<dbReference type="Pfam" id="PF00072">
    <property type="entry name" value="Response_reg"/>
    <property type="match status" value="1"/>
</dbReference>
<feature type="domain" description="Response regulatory" evidence="3">
    <location>
        <begin position="2"/>
        <end position="113"/>
    </location>
</feature>
<dbReference type="PANTHER" id="PTHR48111">
    <property type="entry name" value="REGULATOR OF RPOS"/>
    <property type="match status" value="1"/>
</dbReference>
<evidence type="ECO:0000256" key="1">
    <source>
        <dbReference type="ARBA" id="ARBA00023125"/>
    </source>
</evidence>
<sequence length="237" mass="27749">MRCLLIDDEPLALDLLEDNLKYVNYIQVVGRCRTAGEAMIMLQEEEIDLLFCDIHMPGLNGLQLVKSLVQKPMIVFVTAYEKFAIEGFELDVIDYLVKPVPLERFLKACNKVNMLFELRKRSADDAQLRKDHFFLYADYNLVKISFKDIEYVEGLKDYVKINLANQPKPLISRTSIKTLELQLPASHFYRIHRSYLINVDYVMHIRRGKIKTANAELPLSDKYRDMIHKMTSRELEQ</sequence>
<protein>
    <submittedName>
        <fullName evidence="5">Transcriptional regulatory protein YehT</fullName>
    </submittedName>
</protein>
<dbReference type="InterPro" id="IPR011006">
    <property type="entry name" value="CheY-like_superfamily"/>
</dbReference>
<dbReference type="InterPro" id="IPR007492">
    <property type="entry name" value="LytTR_DNA-bd_dom"/>
</dbReference>
<dbReference type="SMART" id="SM00448">
    <property type="entry name" value="REC"/>
    <property type="match status" value="1"/>
</dbReference>
<dbReference type="Proteomes" id="UP000215002">
    <property type="component" value="Chromosome"/>
</dbReference>
<dbReference type="KEGG" id="muc:MuYL_3972"/>
<dbReference type="Gene3D" id="2.40.50.1020">
    <property type="entry name" value="LytTr DNA-binding domain"/>
    <property type="match status" value="1"/>
</dbReference>
<dbReference type="GO" id="GO:0000156">
    <property type="term" value="F:phosphorelay response regulator activity"/>
    <property type="evidence" value="ECO:0007669"/>
    <property type="project" value="TreeGrafter"/>
</dbReference>
<dbReference type="PANTHER" id="PTHR48111:SF17">
    <property type="entry name" value="TRANSCRIPTIONAL REGULATORY PROTEIN YPDB"/>
    <property type="match status" value="1"/>
</dbReference>
<keyword evidence="2" id="KW-0597">Phosphoprotein</keyword>
<evidence type="ECO:0000259" key="4">
    <source>
        <dbReference type="PROSITE" id="PS50930"/>
    </source>
</evidence>
<dbReference type="PROSITE" id="PS50930">
    <property type="entry name" value="HTH_LYTTR"/>
    <property type="match status" value="1"/>
</dbReference>
<proteinExistence type="predicted"/>
<dbReference type="GO" id="GO:0005829">
    <property type="term" value="C:cytosol"/>
    <property type="evidence" value="ECO:0007669"/>
    <property type="project" value="TreeGrafter"/>
</dbReference>
<dbReference type="SMART" id="SM00850">
    <property type="entry name" value="LytTR"/>
    <property type="match status" value="1"/>
</dbReference>
<evidence type="ECO:0000313" key="6">
    <source>
        <dbReference type="Proteomes" id="UP000215002"/>
    </source>
</evidence>
<dbReference type="AlphaFoldDB" id="A0A223P194"/>
<dbReference type="GO" id="GO:0006355">
    <property type="term" value="P:regulation of DNA-templated transcription"/>
    <property type="evidence" value="ECO:0007669"/>
    <property type="project" value="TreeGrafter"/>
</dbReference>
<dbReference type="PROSITE" id="PS50110">
    <property type="entry name" value="RESPONSE_REGULATORY"/>
    <property type="match status" value="1"/>
</dbReference>
<keyword evidence="1" id="KW-0238">DNA-binding</keyword>
<name>A0A223P194_9SPHI</name>
<dbReference type="GO" id="GO:0000976">
    <property type="term" value="F:transcription cis-regulatory region binding"/>
    <property type="evidence" value="ECO:0007669"/>
    <property type="project" value="TreeGrafter"/>
</dbReference>
<gene>
    <name evidence="5" type="ORF">MuYL_3972</name>
</gene>
<evidence type="ECO:0000313" key="5">
    <source>
        <dbReference type="EMBL" id="ASU35857.1"/>
    </source>
</evidence>
<dbReference type="InterPro" id="IPR039420">
    <property type="entry name" value="WalR-like"/>
</dbReference>
<organism evidence="5 6">
    <name type="scientific">Mucilaginibacter xinganensis</name>
    <dbReference type="NCBI Taxonomy" id="1234841"/>
    <lineage>
        <taxon>Bacteria</taxon>
        <taxon>Pseudomonadati</taxon>
        <taxon>Bacteroidota</taxon>
        <taxon>Sphingobacteriia</taxon>
        <taxon>Sphingobacteriales</taxon>
        <taxon>Sphingobacteriaceae</taxon>
        <taxon>Mucilaginibacter</taxon>
    </lineage>
</organism>
<evidence type="ECO:0000256" key="2">
    <source>
        <dbReference type="PROSITE-ProRule" id="PRU00169"/>
    </source>
</evidence>
<keyword evidence="6" id="KW-1185">Reference proteome</keyword>
<feature type="domain" description="HTH LytTR-type" evidence="4">
    <location>
        <begin position="140"/>
        <end position="207"/>
    </location>
</feature>
<dbReference type="Gene3D" id="3.40.50.2300">
    <property type="match status" value="1"/>
</dbReference>
<dbReference type="OrthoDB" id="9787344at2"/>
<accession>A0A223P194</accession>
<dbReference type="Pfam" id="PF04397">
    <property type="entry name" value="LytTR"/>
    <property type="match status" value="1"/>
</dbReference>
<feature type="modified residue" description="4-aspartylphosphate" evidence="2">
    <location>
        <position position="53"/>
    </location>
</feature>
<evidence type="ECO:0000259" key="3">
    <source>
        <dbReference type="PROSITE" id="PS50110"/>
    </source>
</evidence>
<dbReference type="SUPFAM" id="SSF52172">
    <property type="entry name" value="CheY-like"/>
    <property type="match status" value="1"/>
</dbReference>
<dbReference type="InterPro" id="IPR001789">
    <property type="entry name" value="Sig_transdc_resp-reg_receiver"/>
</dbReference>
<reference evidence="5 6" key="1">
    <citation type="submission" date="2017-08" db="EMBL/GenBank/DDBJ databases">
        <title>Complete genome sequence of Mucilaginibacter sp. strain BJC16-A31.</title>
        <authorList>
            <consortium name="Henan University of Science and Technology"/>
            <person name="You X."/>
        </authorList>
    </citation>
    <scope>NUCLEOTIDE SEQUENCE [LARGE SCALE GENOMIC DNA]</scope>
    <source>
        <strain evidence="5 6">BJC16-A31</strain>
    </source>
</reference>
<dbReference type="EMBL" id="CP022743">
    <property type="protein sequence ID" value="ASU35857.1"/>
    <property type="molecule type" value="Genomic_DNA"/>
</dbReference>